<keyword evidence="3" id="KW-1185">Reference proteome</keyword>
<dbReference type="AlphaFoldDB" id="A0A8J2VD14"/>
<evidence type="ECO:0000313" key="3">
    <source>
        <dbReference type="Proteomes" id="UP000625210"/>
    </source>
</evidence>
<sequence>MVRGVDGAECIPTTANYVKAGDFLMYARDIVDDDAIEDEDSNSNSNSGEGGGSREDDDGLMDTVETGFDIIELLWEIPRFLFRMVGWVFRAIWWLIKLPFKILGAFLD</sequence>
<organism evidence="2 3">
    <name type="scientific">Marinithermofilum abyssi</name>
    <dbReference type="NCBI Taxonomy" id="1571185"/>
    <lineage>
        <taxon>Bacteria</taxon>
        <taxon>Bacillati</taxon>
        <taxon>Bacillota</taxon>
        <taxon>Bacilli</taxon>
        <taxon>Bacillales</taxon>
        <taxon>Thermoactinomycetaceae</taxon>
        <taxon>Marinithermofilum</taxon>
    </lineage>
</organism>
<dbReference type="EMBL" id="BMHQ01000001">
    <property type="protein sequence ID" value="GGE03691.1"/>
    <property type="molecule type" value="Genomic_DNA"/>
</dbReference>
<evidence type="ECO:0000256" key="1">
    <source>
        <dbReference type="SAM" id="MobiDB-lite"/>
    </source>
</evidence>
<name>A0A8J2VD14_9BACL</name>
<proteinExistence type="predicted"/>
<accession>A0A8J2VD14</accession>
<reference evidence="2" key="2">
    <citation type="submission" date="2020-09" db="EMBL/GenBank/DDBJ databases">
        <authorList>
            <person name="Sun Q."/>
            <person name="Zhou Y."/>
        </authorList>
    </citation>
    <scope>NUCLEOTIDE SEQUENCE</scope>
    <source>
        <strain evidence="2">CGMCC 1.15179</strain>
    </source>
</reference>
<evidence type="ECO:0000313" key="2">
    <source>
        <dbReference type="EMBL" id="GGE03691.1"/>
    </source>
</evidence>
<dbReference type="Proteomes" id="UP000625210">
    <property type="component" value="Unassembled WGS sequence"/>
</dbReference>
<comment type="caution">
    <text evidence="2">The sequence shown here is derived from an EMBL/GenBank/DDBJ whole genome shotgun (WGS) entry which is preliminary data.</text>
</comment>
<feature type="region of interest" description="Disordered" evidence="1">
    <location>
        <begin position="36"/>
        <end position="61"/>
    </location>
</feature>
<reference evidence="2" key="1">
    <citation type="journal article" date="2014" name="Int. J. Syst. Evol. Microbiol.">
        <title>Complete genome sequence of Corynebacterium casei LMG S-19264T (=DSM 44701T), isolated from a smear-ripened cheese.</title>
        <authorList>
            <consortium name="US DOE Joint Genome Institute (JGI-PGF)"/>
            <person name="Walter F."/>
            <person name="Albersmeier A."/>
            <person name="Kalinowski J."/>
            <person name="Ruckert C."/>
        </authorList>
    </citation>
    <scope>NUCLEOTIDE SEQUENCE</scope>
    <source>
        <strain evidence="2">CGMCC 1.15179</strain>
    </source>
</reference>
<gene>
    <name evidence="2" type="ORF">GCM10011571_00700</name>
</gene>
<protein>
    <submittedName>
        <fullName evidence="2">Uncharacterized protein</fullName>
    </submittedName>
</protein>